<dbReference type="PANTHER" id="PTHR33463:SF187">
    <property type="entry name" value="AND NB-ARC DOMAIN DISEASE RESISTANCE PROTEIN, PUTATIVE-RELATED"/>
    <property type="match status" value="1"/>
</dbReference>
<comment type="caution">
    <text evidence="4">The sequence shown here is derived from an EMBL/GenBank/DDBJ whole genome shotgun (WGS) entry which is preliminary data.</text>
</comment>
<protein>
    <recommendedName>
        <fullName evidence="3">Disease resistance protein At4g27190-like leucine-rich repeats domain-containing protein</fullName>
    </recommendedName>
</protein>
<feature type="domain" description="Disease resistance protein At4g27190-like leucine-rich repeats" evidence="3">
    <location>
        <begin position="93"/>
        <end position="191"/>
    </location>
</feature>
<keyword evidence="2" id="KW-0732">Signal</keyword>
<accession>A0AAN9JD29</accession>
<gene>
    <name evidence="4" type="ORF">RJT34_18468</name>
</gene>
<evidence type="ECO:0000256" key="1">
    <source>
        <dbReference type="ARBA" id="ARBA00022821"/>
    </source>
</evidence>
<evidence type="ECO:0000313" key="5">
    <source>
        <dbReference type="Proteomes" id="UP001359559"/>
    </source>
</evidence>
<evidence type="ECO:0000313" key="4">
    <source>
        <dbReference type="EMBL" id="KAK7295558.1"/>
    </source>
</evidence>
<dbReference type="PANTHER" id="PTHR33463">
    <property type="entry name" value="NB-ARC DOMAIN-CONTAINING PROTEIN-RELATED"/>
    <property type="match status" value="1"/>
</dbReference>
<feature type="signal peptide" evidence="2">
    <location>
        <begin position="1"/>
        <end position="20"/>
    </location>
</feature>
<sequence>MVVGVRTLMLVMRSVLLVLGTVTEESSHLLPIHLQQLYLYNGKWKCLCNALPSPCLYFMTDITIVDCRNLESLCCLSGGCTCTVVQTLQSLILRRLESLSIIRKKDVVDGVFNHLKKLFITECHGLKSLLTIKVRRELLHLEEVTVHDCRSMVEIFAVNDDNDNGSSSSLIFPKLNKLELRGLPELKTVCKGIILCKSPPAPIIIKCDKLEKQPRIQAFNDSDFPIF</sequence>
<dbReference type="InterPro" id="IPR050905">
    <property type="entry name" value="Plant_NBS-LRR"/>
</dbReference>
<feature type="chain" id="PRO_5042934693" description="Disease resistance protein At4g27190-like leucine-rich repeats domain-containing protein" evidence="2">
    <location>
        <begin position="21"/>
        <end position="227"/>
    </location>
</feature>
<dbReference type="EMBL" id="JAYKXN010000004">
    <property type="protein sequence ID" value="KAK7295558.1"/>
    <property type="molecule type" value="Genomic_DNA"/>
</dbReference>
<keyword evidence="1" id="KW-0611">Plant defense</keyword>
<organism evidence="4 5">
    <name type="scientific">Clitoria ternatea</name>
    <name type="common">Butterfly pea</name>
    <dbReference type="NCBI Taxonomy" id="43366"/>
    <lineage>
        <taxon>Eukaryota</taxon>
        <taxon>Viridiplantae</taxon>
        <taxon>Streptophyta</taxon>
        <taxon>Embryophyta</taxon>
        <taxon>Tracheophyta</taxon>
        <taxon>Spermatophyta</taxon>
        <taxon>Magnoliopsida</taxon>
        <taxon>eudicotyledons</taxon>
        <taxon>Gunneridae</taxon>
        <taxon>Pentapetalae</taxon>
        <taxon>rosids</taxon>
        <taxon>fabids</taxon>
        <taxon>Fabales</taxon>
        <taxon>Fabaceae</taxon>
        <taxon>Papilionoideae</taxon>
        <taxon>50 kb inversion clade</taxon>
        <taxon>NPAAA clade</taxon>
        <taxon>indigoferoid/millettioid clade</taxon>
        <taxon>Phaseoleae</taxon>
        <taxon>Clitoria</taxon>
    </lineage>
</organism>
<name>A0AAN9JD29_CLITE</name>
<reference evidence="4 5" key="1">
    <citation type="submission" date="2024-01" db="EMBL/GenBank/DDBJ databases">
        <title>The genomes of 5 underutilized Papilionoideae crops provide insights into root nodulation and disease resistance.</title>
        <authorList>
            <person name="Yuan L."/>
        </authorList>
    </citation>
    <scope>NUCLEOTIDE SEQUENCE [LARGE SCALE GENOMIC DNA]</scope>
    <source>
        <strain evidence="4">LY-2023</strain>
        <tissue evidence="4">Leaf</tissue>
    </source>
</reference>
<dbReference type="Proteomes" id="UP001359559">
    <property type="component" value="Unassembled WGS sequence"/>
</dbReference>
<evidence type="ECO:0000259" key="3">
    <source>
        <dbReference type="Pfam" id="PF23247"/>
    </source>
</evidence>
<keyword evidence="5" id="KW-1185">Reference proteome</keyword>
<proteinExistence type="predicted"/>
<dbReference type="Pfam" id="PF23247">
    <property type="entry name" value="LRR_RPS2"/>
    <property type="match status" value="1"/>
</dbReference>
<dbReference type="AlphaFoldDB" id="A0AAN9JD29"/>
<evidence type="ECO:0000256" key="2">
    <source>
        <dbReference type="SAM" id="SignalP"/>
    </source>
</evidence>
<dbReference type="InterPro" id="IPR057135">
    <property type="entry name" value="At4g27190-like_LRR"/>
</dbReference>